<dbReference type="PANTHER" id="PTHR24393:SF34">
    <property type="entry name" value="PR_SET DOMAIN 13"/>
    <property type="match status" value="1"/>
</dbReference>
<feature type="binding site" evidence="17">
    <location>
        <position position="212"/>
    </location>
    <ligand>
        <name>Zn(2+)</name>
        <dbReference type="ChEBI" id="CHEBI:29105"/>
    </ligand>
</feature>
<evidence type="ECO:0000256" key="11">
    <source>
        <dbReference type="ARBA" id="ARBA00023125"/>
    </source>
</evidence>
<keyword evidence="9 17" id="KW-0862">Zinc</keyword>
<dbReference type="Gene3D" id="3.40.1800.20">
    <property type="match status" value="1"/>
</dbReference>
<dbReference type="GO" id="GO:0005737">
    <property type="term" value="C:cytoplasm"/>
    <property type="evidence" value="ECO:0007669"/>
    <property type="project" value="UniProtKB-SubCell"/>
</dbReference>
<keyword evidence="12" id="KW-0804">Transcription</keyword>
<evidence type="ECO:0000259" key="21">
    <source>
        <dbReference type="PROSITE" id="PS51915"/>
    </source>
</evidence>
<evidence type="ECO:0000259" key="20">
    <source>
        <dbReference type="PROSITE" id="PS50157"/>
    </source>
</evidence>
<name>A0A7R9E2G9_9NEOP</name>
<proteinExistence type="predicted"/>
<gene>
    <name evidence="22" type="ORF">TMSB3V08_LOCUS2003</name>
</gene>
<keyword evidence="5 17" id="KW-0479">Metal-binding</keyword>
<keyword evidence="10" id="KW-0805">Transcription regulation</keyword>
<feature type="domain" description="C2H2-type" evidence="20">
    <location>
        <begin position="677"/>
        <end position="704"/>
    </location>
</feature>
<feature type="region of interest" description="Disordered" evidence="18">
    <location>
        <begin position="240"/>
        <end position="305"/>
    </location>
</feature>
<dbReference type="GO" id="GO:0005634">
    <property type="term" value="C:nucleus"/>
    <property type="evidence" value="ECO:0007669"/>
    <property type="project" value="UniProtKB-SubCell"/>
</dbReference>
<dbReference type="GO" id="GO:0000978">
    <property type="term" value="F:RNA polymerase II cis-regulatory region sequence-specific DNA binding"/>
    <property type="evidence" value="ECO:0007669"/>
    <property type="project" value="TreeGrafter"/>
</dbReference>
<dbReference type="InterPro" id="IPR012934">
    <property type="entry name" value="Znf_AD"/>
</dbReference>
<feature type="binding site" evidence="17">
    <location>
        <position position="163"/>
    </location>
    <ligand>
        <name>Zn(2+)</name>
        <dbReference type="ChEBI" id="CHEBI:29105"/>
    </ligand>
</feature>
<dbReference type="PANTHER" id="PTHR24393">
    <property type="entry name" value="ZINC FINGER PROTEIN"/>
    <property type="match status" value="1"/>
</dbReference>
<comment type="subcellular location">
    <subcellularLocation>
        <location evidence="2">Cytoplasm</location>
    </subcellularLocation>
    <subcellularLocation>
        <location evidence="1">Nucleus</location>
    </subcellularLocation>
</comment>
<dbReference type="InterPro" id="IPR036236">
    <property type="entry name" value="Znf_C2H2_sf"/>
</dbReference>
<keyword evidence="3" id="KW-0217">Developmental protein</keyword>
<dbReference type="EMBL" id="OB792881">
    <property type="protein sequence ID" value="CAD7425084.1"/>
    <property type="molecule type" value="Genomic_DNA"/>
</dbReference>
<evidence type="ECO:0000256" key="13">
    <source>
        <dbReference type="ARBA" id="ARBA00023242"/>
    </source>
</evidence>
<feature type="domain" description="C2H2-type" evidence="20">
    <location>
        <begin position="818"/>
        <end position="845"/>
    </location>
</feature>
<protein>
    <recommendedName>
        <fullName evidence="14">Zinc finger protein unc-98</fullName>
    </recommendedName>
    <alternativeName>
        <fullName evidence="15">Uncoordinated protein 98</fullName>
    </alternativeName>
</protein>
<dbReference type="Pfam" id="PF12874">
    <property type="entry name" value="zf-met"/>
    <property type="match status" value="1"/>
</dbReference>
<dbReference type="PROSITE" id="PS50157">
    <property type="entry name" value="ZINC_FINGER_C2H2_2"/>
    <property type="match status" value="13"/>
</dbReference>
<dbReference type="GO" id="GO:0001228">
    <property type="term" value="F:DNA-binding transcription activator activity, RNA polymerase II-specific"/>
    <property type="evidence" value="ECO:0007669"/>
    <property type="project" value="TreeGrafter"/>
</dbReference>
<feature type="region of interest" description="Disordered" evidence="18">
    <location>
        <begin position="645"/>
        <end position="669"/>
    </location>
</feature>
<sequence length="883" mass="100686">MRLCIVAWIFLPSRTISGDWRSPYTPDFSVPPILLSRGLGTTSSTLVGAIDVPKPCLDKRDVTTVVWEALTQPPIKLCLRTTSRNATTRLYLRTTRCDQLVGTSWNFLSCSPSGSIKAYHLTSDFGSEASRRVLPNPGELMMEEEETAHVETYWCDQLSTQLCRLCANSDYCMLPIFEGDGVEQEIEMKIHKYLPIEVSKKDAVAIHICYSCSSTLNAWHLLYQNALVADEKLKKMVSRMCKKQGGESESTSDTNEPRKPTKDEPETITDGKDILSSDPRTKYGHVMREKEGRGGKGGKVEKELPRKSARAAMLVARGIEPTTVRSFVNIECSRVQTSVKTATPSLPPYLQNDLSKHGVCIREHLLKPSKHSELDTRETTEIKFVIDPLTSVLSEEHQTDGTSINPEMVTLELASSSVSTEEQGLACDACQAVFPTVLSLVTHKMDSHKSTKMRCKYCNTECDKDQLEIHEDSHNLPVVCPVCWKSFSSDSSLKQHFIQHKRANISICTMCVKVFPTKSKLRAHMSSHMKEKRHLCETCGKEFKYRNAMMQHAQTHLDDEKREKFKCDVCNTLFKSKPILKNHMALHNEARESKYVCEICGKKFFKPYSLKVHIQVHYDERPFKCTCCDMAFKWKKNLDNHKRTHGIGADRNGKSIRPPRNGKPLKDRRPREVMPRVQCEICGKSLASKASLQFHMKRHNGIVTELVCEICGKTMCSSQAMNRHLKIHQGIKPFQCKFCGRTFRTKICRDDHERTHTGEKPFRCDFCGKCFGCKPLLTVHRAIHLDLRPYTCSYCSKAFRRRPHLVQHVRTHTGEKPFACEICLRAFAQKGDMTKHMLTHSEERPFICECGVSFRQKRDLDKHKKKHIEGEPSFLTSLQQPNF</sequence>
<evidence type="ECO:0000256" key="10">
    <source>
        <dbReference type="ARBA" id="ARBA00023015"/>
    </source>
</evidence>
<feature type="domain" description="C2H2-type" evidence="20">
    <location>
        <begin position="478"/>
        <end position="505"/>
    </location>
</feature>
<feature type="domain" description="C2H2-type" evidence="20">
    <location>
        <begin position="846"/>
        <end position="872"/>
    </location>
</feature>
<dbReference type="SMART" id="SM00355">
    <property type="entry name" value="ZnF_C2H2"/>
    <property type="match status" value="15"/>
</dbReference>
<feature type="compositionally biased region" description="Basic and acidic residues" evidence="18">
    <location>
        <begin position="255"/>
        <end position="305"/>
    </location>
</feature>
<feature type="domain" description="ZAD" evidence="21">
    <location>
        <begin position="161"/>
        <end position="236"/>
    </location>
</feature>
<dbReference type="FunFam" id="3.30.160.60:FF:000130">
    <property type="entry name" value="Spalt-like transcription factor 4"/>
    <property type="match status" value="1"/>
</dbReference>
<dbReference type="FunFam" id="3.30.160.60:FF:002530">
    <property type="entry name" value="Zinc finger protein"/>
    <property type="match status" value="1"/>
</dbReference>
<accession>A0A7R9E2G9</accession>
<evidence type="ECO:0000256" key="12">
    <source>
        <dbReference type="ARBA" id="ARBA00023163"/>
    </source>
</evidence>
<dbReference type="PROSITE" id="PS51915">
    <property type="entry name" value="ZAD"/>
    <property type="match status" value="1"/>
</dbReference>
<evidence type="ECO:0000256" key="17">
    <source>
        <dbReference type="PROSITE-ProRule" id="PRU01263"/>
    </source>
</evidence>
<feature type="domain" description="C2H2-type" evidence="20">
    <location>
        <begin position="595"/>
        <end position="622"/>
    </location>
</feature>
<feature type="domain" description="C2H2-type" evidence="20">
    <location>
        <begin position="790"/>
        <end position="817"/>
    </location>
</feature>
<feature type="domain" description="C2H2-type" evidence="20">
    <location>
        <begin position="506"/>
        <end position="533"/>
    </location>
</feature>
<keyword evidence="13" id="KW-0539">Nucleus</keyword>
<dbReference type="Pfam" id="PF07776">
    <property type="entry name" value="zf-AD"/>
    <property type="match status" value="1"/>
</dbReference>
<dbReference type="Gene3D" id="3.30.160.60">
    <property type="entry name" value="Classic Zinc Finger"/>
    <property type="match status" value="10"/>
</dbReference>
<dbReference type="AlphaFoldDB" id="A0A7R9E2G9"/>
<evidence type="ECO:0000256" key="16">
    <source>
        <dbReference type="PROSITE-ProRule" id="PRU00042"/>
    </source>
</evidence>
<feature type="domain" description="C2H2-type" evidence="20">
    <location>
        <begin position="706"/>
        <end position="733"/>
    </location>
</feature>
<feature type="signal peptide" evidence="19">
    <location>
        <begin position="1"/>
        <end position="18"/>
    </location>
</feature>
<dbReference type="PROSITE" id="PS00028">
    <property type="entry name" value="ZINC_FINGER_C2H2_1"/>
    <property type="match status" value="13"/>
</dbReference>
<dbReference type="FunFam" id="3.30.160.60:FF:000534">
    <property type="entry name" value="zinc finger protein 674"/>
    <property type="match status" value="1"/>
</dbReference>
<feature type="domain" description="C2H2-type" evidence="20">
    <location>
        <begin position="762"/>
        <end position="789"/>
    </location>
</feature>
<feature type="domain" description="C2H2-type" evidence="20">
    <location>
        <begin position="734"/>
        <end position="761"/>
    </location>
</feature>
<keyword evidence="11" id="KW-0238">DNA-binding</keyword>
<dbReference type="GO" id="GO:0008270">
    <property type="term" value="F:zinc ion binding"/>
    <property type="evidence" value="ECO:0007669"/>
    <property type="project" value="UniProtKB-UniRule"/>
</dbReference>
<dbReference type="FunFam" id="3.30.160.60:FF:000110">
    <property type="entry name" value="Zinc finger protein-like"/>
    <property type="match status" value="1"/>
</dbReference>
<dbReference type="Pfam" id="PF13912">
    <property type="entry name" value="zf-C2H2_6"/>
    <property type="match status" value="1"/>
</dbReference>
<evidence type="ECO:0000256" key="6">
    <source>
        <dbReference type="ARBA" id="ARBA00022737"/>
    </source>
</evidence>
<evidence type="ECO:0000256" key="8">
    <source>
        <dbReference type="ARBA" id="ARBA00022782"/>
    </source>
</evidence>
<dbReference type="SUPFAM" id="SSF57667">
    <property type="entry name" value="beta-beta-alpha zinc fingers"/>
    <property type="match status" value="8"/>
</dbReference>
<evidence type="ECO:0000256" key="15">
    <source>
        <dbReference type="ARBA" id="ARBA00082667"/>
    </source>
</evidence>
<dbReference type="SUPFAM" id="SSF57716">
    <property type="entry name" value="Glucocorticoid receptor-like (DNA-binding domain)"/>
    <property type="match status" value="1"/>
</dbReference>
<keyword evidence="7 16" id="KW-0863">Zinc-finger</keyword>
<evidence type="ECO:0000256" key="7">
    <source>
        <dbReference type="ARBA" id="ARBA00022771"/>
    </source>
</evidence>
<dbReference type="Pfam" id="PF00096">
    <property type="entry name" value="zf-C2H2"/>
    <property type="match status" value="5"/>
</dbReference>
<feature type="domain" description="C2H2-type" evidence="20">
    <location>
        <begin position="565"/>
        <end position="592"/>
    </location>
</feature>
<feature type="binding site" evidence="17">
    <location>
        <position position="209"/>
    </location>
    <ligand>
        <name>Zn(2+)</name>
        <dbReference type="ChEBI" id="CHEBI:29105"/>
    </ligand>
</feature>
<reference evidence="22" key="1">
    <citation type="submission" date="2020-11" db="EMBL/GenBank/DDBJ databases">
        <authorList>
            <person name="Tran Van P."/>
        </authorList>
    </citation>
    <scope>NUCLEOTIDE SEQUENCE</scope>
</reference>
<evidence type="ECO:0000313" key="22">
    <source>
        <dbReference type="EMBL" id="CAD7425084.1"/>
    </source>
</evidence>
<keyword evidence="8" id="KW-0221">Differentiation</keyword>
<feature type="domain" description="C2H2-type" evidence="20">
    <location>
        <begin position="534"/>
        <end position="561"/>
    </location>
</feature>
<feature type="chain" id="PRO_5031108435" description="Zinc finger protein unc-98" evidence="19">
    <location>
        <begin position="19"/>
        <end position="883"/>
    </location>
</feature>
<keyword evidence="19" id="KW-0732">Signal</keyword>
<keyword evidence="4" id="KW-0963">Cytoplasm</keyword>
<evidence type="ECO:0000256" key="19">
    <source>
        <dbReference type="SAM" id="SignalP"/>
    </source>
</evidence>
<dbReference type="GO" id="GO:0030154">
    <property type="term" value="P:cell differentiation"/>
    <property type="evidence" value="ECO:0007669"/>
    <property type="project" value="UniProtKB-KW"/>
</dbReference>
<evidence type="ECO:0000256" key="18">
    <source>
        <dbReference type="SAM" id="MobiDB-lite"/>
    </source>
</evidence>
<evidence type="ECO:0000256" key="1">
    <source>
        <dbReference type="ARBA" id="ARBA00004123"/>
    </source>
</evidence>
<evidence type="ECO:0000256" key="2">
    <source>
        <dbReference type="ARBA" id="ARBA00004496"/>
    </source>
</evidence>
<feature type="domain" description="C2H2-type" evidence="20">
    <location>
        <begin position="623"/>
        <end position="645"/>
    </location>
</feature>
<evidence type="ECO:0000256" key="3">
    <source>
        <dbReference type="ARBA" id="ARBA00022473"/>
    </source>
</evidence>
<dbReference type="SMART" id="SM00868">
    <property type="entry name" value="zf-AD"/>
    <property type="match status" value="1"/>
</dbReference>
<evidence type="ECO:0000256" key="14">
    <source>
        <dbReference type="ARBA" id="ARBA00070899"/>
    </source>
</evidence>
<evidence type="ECO:0000256" key="5">
    <source>
        <dbReference type="ARBA" id="ARBA00022723"/>
    </source>
</evidence>
<organism evidence="22">
    <name type="scientific">Timema monikensis</name>
    <dbReference type="NCBI Taxonomy" id="170555"/>
    <lineage>
        <taxon>Eukaryota</taxon>
        <taxon>Metazoa</taxon>
        <taxon>Ecdysozoa</taxon>
        <taxon>Arthropoda</taxon>
        <taxon>Hexapoda</taxon>
        <taxon>Insecta</taxon>
        <taxon>Pterygota</taxon>
        <taxon>Neoptera</taxon>
        <taxon>Polyneoptera</taxon>
        <taxon>Phasmatodea</taxon>
        <taxon>Timematodea</taxon>
        <taxon>Timematoidea</taxon>
        <taxon>Timematidae</taxon>
        <taxon>Timema</taxon>
    </lineage>
</organism>
<dbReference type="Pfam" id="PF13894">
    <property type="entry name" value="zf-C2H2_4"/>
    <property type="match status" value="1"/>
</dbReference>
<evidence type="ECO:0000256" key="9">
    <source>
        <dbReference type="ARBA" id="ARBA00022833"/>
    </source>
</evidence>
<dbReference type="InterPro" id="IPR013087">
    <property type="entry name" value="Znf_C2H2_type"/>
</dbReference>
<keyword evidence="6" id="KW-0677">Repeat</keyword>
<feature type="binding site" evidence="17">
    <location>
        <position position="166"/>
    </location>
    <ligand>
        <name>Zn(2+)</name>
        <dbReference type="ChEBI" id="CHEBI:29105"/>
    </ligand>
</feature>
<evidence type="ECO:0000256" key="4">
    <source>
        <dbReference type="ARBA" id="ARBA00022490"/>
    </source>
</evidence>